<comment type="similarity">
    <text evidence="3">Belongs to the TTC27 family.</text>
</comment>
<evidence type="ECO:0000256" key="1">
    <source>
        <dbReference type="ARBA" id="ARBA00022737"/>
    </source>
</evidence>
<dbReference type="WBParaSite" id="TMUE_1000003431.1">
    <property type="protein sequence ID" value="TMUE_1000003431.1"/>
    <property type="gene ID" value="WBGene00285252"/>
</dbReference>
<reference evidence="6" key="1">
    <citation type="submission" date="2019-12" db="UniProtKB">
        <authorList>
            <consortium name="WormBaseParasite"/>
        </authorList>
    </citation>
    <scope>IDENTIFICATION</scope>
</reference>
<dbReference type="AlphaFoldDB" id="A0A5S6Q7Z7"/>
<proteinExistence type="inferred from homology"/>
<protein>
    <submittedName>
        <fullName evidence="6">TPR_REGION domain-containing protein</fullName>
    </submittedName>
</protein>
<keyword evidence="2 4" id="KW-0802">TPR repeat</keyword>
<evidence type="ECO:0000313" key="6">
    <source>
        <dbReference type="WBParaSite" id="TMUE_1000003431.1"/>
    </source>
</evidence>
<keyword evidence="5" id="KW-1185">Reference proteome</keyword>
<dbReference type="Proteomes" id="UP000046395">
    <property type="component" value="Unassembled WGS sequence"/>
</dbReference>
<dbReference type="PANTHER" id="PTHR16193">
    <property type="entry name" value="TETRATRICOPEPTIDE REPEAT PROTEIN 27"/>
    <property type="match status" value="1"/>
</dbReference>
<dbReference type="SMART" id="SM00028">
    <property type="entry name" value="TPR"/>
    <property type="match status" value="2"/>
</dbReference>
<dbReference type="InterPro" id="IPR011990">
    <property type="entry name" value="TPR-like_helical_dom_sf"/>
</dbReference>
<evidence type="ECO:0000313" key="5">
    <source>
        <dbReference type="Proteomes" id="UP000046395"/>
    </source>
</evidence>
<dbReference type="STRING" id="70415.A0A5S6Q7Z7"/>
<feature type="repeat" description="TPR" evidence="4">
    <location>
        <begin position="498"/>
        <end position="531"/>
    </location>
</feature>
<evidence type="ECO:0000256" key="2">
    <source>
        <dbReference type="ARBA" id="ARBA00022803"/>
    </source>
</evidence>
<dbReference type="SUPFAM" id="SSF48452">
    <property type="entry name" value="TPR-like"/>
    <property type="match status" value="1"/>
</dbReference>
<dbReference type="Gene3D" id="1.25.40.10">
    <property type="entry name" value="Tetratricopeptide repeat domain"/>
    <property type="match status" value="1"/>
</dbReference>
<feature type="repeat" description="TPR" evidence="4">
    <location>
        <begin position="464"/>
        <end position="497"/>
    </location>
</feature>
<sequence>MSTLEEHAKSQVGVLNPADQQYTIEDEQERLLYDGLLFLSSSSFPFLRKCQDFVDFEYKCMKFLDNSVDPMSTLRIGVACLSCFVQDNFTGPSYRRLSFPEYLRDGDARVKICEYYLRADGPPAYLGCKNPFLLLIAKWIFIDNYYSLEVLPTSVVWAVRTIRIWQHLFVERQIYLYHLFRSYLMNIHNLNSKRCFSKKMQAIIWVELVELCCYYSCFEDASIALRECVKTFRLFPVKPQPQSSLKFRNTDLPGRSAKYDCDDGQISGITHDSKADESDALKKCALFAYVLYARSTSPAMESLDKELNMYTDELIGQSVCWSVRASAISLRYRVTQRDSGPSDCVQQLRDLMINFGNSDIDVRAKFKCAFASCISPYWTNILLLIDTATPSEACVVGFQFFEVKAWDYFVRCLKRASILGMATNIIREQNVTEKSVQLLCCRGDLMNDPDQYKKAFLQSRSRSARALCSLGGVLAGKQRYFEASDVYDRALSLQPLGWTIWLARGKCALRMNDFHKAITCYGRCIEIEPCCNEAWQGWSAAVTQLSKQKLIYNLVRRQDVCVPEILDAYVSSSFATRRFGSTFAAIRFMVESNLCCSMDVLRCIVHSSSKDVDVQAYLPRGFKSLLRALVLIQRRSNSERVRLLKLYCELCLPCAGQVDLFEWNFYADLCACVVRILLRTQRLSEDNLRDVAEWAVKTVDAKLVFIESSPRHSHGRSVALMFAISFAKSVLRDIEGVSAGLLDTVHECTLLRERVELLGSIIADDSKRGYST</sequence>
<keyword evidence="1" id="KW-0677">Repeat</keyword>
<dbReference type="PANTHER" id="PTHR16193:SF0">
    <property type="entry name" value="TETRATRICOPEPTIDE REPEAT PROTEIN 27"/>
    <property type="match status" value="1"/>
</dbReference>
<evidence type="ECO:0000256" key="4">
    <source>
        <dbReference type="PROSITE-ProRule" id="PRU00339"/>
    </source>
</evidence>
<dbReference type="PROSITE" id="PS50005">
    <property type="entry name" value="TPR"/>
    <property type="match status" value="2"/>
</dbReference>
<accession>A0A5S6Q7Z7</accession>
<dbReference type="InterPro" id="IPR019734">
    <property type="entry name" value="TPR_rpt"/>
</dbReference>
<organism evidence="5 6">
    <name type="scientific">Trichuris muris</name>
    <name type="common">Mouse whipworm</name>
    <dbReference type="NCBI Taxonomy" id="70415"/>
    <lineage>
        <taxon>Eukaryota</taxon>
        <taxon>Metazoa</taxon>
        <taxon>Ecdysozoa</taxon>
        <taxon>Nematoda</taxon>
        <taxon>Enoplea</taxon>
        <taxon>Dorylaimia</taxon>
        <taxon>Trichinellida</taxon>
        <taxon>Trichuridae</taxon>
        <taxon>Trichuris</taxon>
    </lineage>
</organism>
<evidence type="ECO:0000256" key="3">
    <source>
        <dbReference type="ARBA" id="ARBA00024020"/>
    </source>
</evidence>
<dbReference type="InterPro" id="IPR044244">
    <property type="entry name" value="TTC27/Emw1"/>
</dbReference>
<dbReference type="Pfam" id="PF13181">
    <property type="entry name" value="TPR_8"/>
    <property type="match status" value="1"/>
</dbReference>
<name>A0A5S6Q7Z7_TRIMR</name>